<evidence type="ECO:0000256" key="7">
    <source>
        <dbReference type="ARBA" id="ARBA00023053"/>
    </source>
</evidence>
<keyword evidence="7" id="KW-0915">Sodium</keyword>
<dbReference type="WBParaSite" id="TCONS_00005215.p1">
    <property type="protein sequence ID" value="TCONS_00005215.p1"/>
    <property type="gene ID" value="XLOC_003548"/>
</dbReference>
<evidence type="ECO:0000256" key="14">
    <source>
        <dbReference type="SAM" id="Phobius"/>
    </source>
</evidence>
<keyword evidence="3 13" id="KW-0813">Transport</keyword>
<dbReference type="PANTHER" id="PTHR11690">
    <property type="entry name" value="AMILORIDE-SENSITIVE SODIUM CHANNEL-RELATED"/>
    <property type="match status" value="1"/>
</dbReference>
<evidence type="ECO:0000313" key="19">
    <source>
        <dbReference type="WBParaSite" id="TCONS_00005215.p1"/>
    </source>
</evidence>
<dbReference type="Pfam" id="PF00858">
    <property type="entry name" value="ASC"/>
    <property type="match status" value="1"/>
</dbReference>
<keyword evidence="5 13" id="KW-0812">Transmembrane</keyword>
<dbReference type="PROSITE" id="PS00022">
    <property type="entry name" value="EGF_1"/>
    <property type="match status" value="1"/>
</dbReference>
<protein>
    <submittedName>
        <fullName evidence="18 19">EGF-like domain-containing protein</fullName>
    </submittedName>
</protein>
<dbReference type="InterPro" id="IPR001873">
    <property type="entry name" value="ENaC"/>
</dbReference>
<evidence type="ECO:0000313" key="18">
    <source>
        <dbReference type="WBParaSite" id="SSTP_0000682800.1"/>
    </source>
</evidence>
<evidence type="ECO:0000256" key="8">
    <source>
        <dbReference type="ARBA" id="ARBA00023065"/>
    </source>
</evidence>
<dbReference type="Proteomes" id="UP000035681">
    <property type="component" value="Unplaced"/>
</dbReference>
<evidence type="ECO:0000256" key="5">
    <source>
        <dbReference type="ARBA" id="ARBA00022692"/>
    </source>
</evidence>
<dbReference type="AlphaFoldDB" id="A0A0K0EBF7"/>
<evidence type="ECO:0000256" key="12">
    <source>
        <dbReference type="ARBA" id="ARBA00023303"/>
    </source>
</evidence>
<accession>A0A0K0EBF7</accession>
<feature type="chain" id="PRO_5005327772" evidence="15">
    <location>
        <begin position="22"/>
        <end position="479"/>
    </location>
</feature>
<keyword evidence="10" id="KW-0325">Glycoprotein</keyword>
<feature type="domain" description="EGF-like" evidence="16">
    <location>
        <begin position="56"/>
        <end position="67"/>
    </location>
</feature>
<evidence type="ECO:0000256" key="3">
    <source>
        <dbReference type="ARBA" id="ARBA00022448"/>
    </source>
</evidence>
<evidence type="ECO:0000313" key="17">
    <source>
        <dbReference type="Proteomes" id="UP000035681"/>
    </source>
</evidence>
<keyword evidence="15" id="KW-0732">Signal</keyword>
<evidence type="ECO:0000256" key="1">
    <source>
        <dbReference type="ARBA" id="ARBA00004141"/>
    </source>
</evidence>
<dbReference type="GO" id="GO:0005886">
    <property type="term" value="C:plasma membrane"/>
    <property type="evidence" value="ECO:0007669"/>
    <property type="project" value="TreeGrafter"/>
</dbReference>
<feature type="transmembrane region" description="Helical" evidence="14">
    <location>
        <begin position="446"/>
        <end position="473"/>
    </location>
</feature>
<evidence type="ECO:0000256" key="9">
    <source>
        <dbReference type="ARBA" id="ARBA00023136"/>
    </source>
</evidence>
<reference evidence="18" key="1">
    <citation type="submission" date="2015-08" db="UniProtKB">
        <authorList>
            <consortium name="WormBaseParasite"/>
        </authorList>
    </citation>
    <scope>IDENTIFICATION</scope>
</reference>
<sequence length="479" mass="55541">MLPVKILFLLFLKNELYLVNCYVTNMDCSNSNACNFNNIRYCKDRLTSKSKFDVTCACKDEYKGDTCNEVDKCYLNIGGHICRKTDHTAECNPTSDGKLNCKCSNETIFSGDYCQFVKYEYDQASQIINSEKSMDILKSSYEQSYVMDEAFPYFLAETKASYDELSKLSWEFDEFVVHTKFDQRPIDEKLYFKKTFDPALGNCYTFNHLDQEAFFQTFYIGANYGLEMVFQLNSKEMLPWIKSSYVKIFIHENNDVFTKKNILYKGGISKKNNIYIYLTENFKKPAPYSKCVKDNKKPKGNFYFNGTFTENGCFISCYMDYINKKCKCQDPSYGINTILNRNCLLDDKDCIDKIFNTKGDPVYWSECDCSVPCNYYDYQVTLTSAQFLKWMPECSSINPNNMHPETNPKSVECQNTWDDRAWVQVTLGSTVRTYNIESPKQTLSGFFTMLGALTGSLIGLSVVTLFELIILFLRLFRIL</sequence>
<keyword evidence="12 13" id="KW-0407">Ion channel</keyword>
<dbReference type="STRING" id="6248.A0A0K0EBF7"/>
<organism evidence="18">
    <name type="scientific">Strongyloides stercoralis</name>
    <name type="common">Threadworm</name>
    <dbReference type="NCBI Taxonomy" id="6248"/>
    <lineage>
        <taxon>Eukaryota</taxon>
        <taxon>Metazoa</taxon>
        <taxon>Ecdysozoa</taxon>
        <taxon>Nematoda</taxon>
        <taxon>Chromadorea</taxon>
        <taxon>Rhabditida</taxon>
        <taxon>Tylenchina</taxon>
        <taxon>Panagrolaimomorpha</taxon>
        <taxon>Strongyloidoidea</taxon>
        <taxon>Strongyloididae</taxon>
        <taxon>Strongyloides</taxon>
    </lineage>
</organism>
<keyword evidence="17" id="KW-1185">Reference proteome</keyword>
<dbReference type="InterPro" id="IPR000742">
    <property type="entry name" value="EGF"/>
</dbReference>
<evidence type="ECO:0000256" key="15">
    <source>
        <dbReference type="SAM" id="SignalP"/>
    </source>
</evidence>
<feature type="signal peptide" evidence="15">
    <location>
        <begin position="1"/>
        <end position="21"/>
    </location>
</feature>
<keyword evidence="11 13" id="KW-0739">Sodium transport</keyword>
<name>A0A0K0EBF7_STRER</name>
<dbReference type="Gene3D" id="1.10.287.820">
    <property type="entry name" value="Acid-sensing ion channel domain"/>
    <property type="match status" value="1"/>
</dbReference>
<evidence type="ECO:0000256" key="13">
    <source>
        <dbReference type="RuleBase" id="RU000679"/>
    </source>
</evidence>
<keyword evidence="9 14" id="KW-0472">Membrane</keyword>
<comment type="subcellular location">
    <subcellularLocation>
        <location evidence="1">Membrane</location>
        <topology evidence="1">Multi-pass membrane protein</topology>
    </subcellularLocation>
</comment>
<comment type="similarity">
    <text evidence="2 13">Belongs to the amiloride-sensitive sodium channel (TC 1.A.6) family.</text>
</comment>
<evidence type="ECO:0000256" key="10">
    <source>
        <dbReference type="ARBA" id="ARBA00023180"/>
    </source>
</evidence>
<dbReference type="GO" id="GO:0015280">
    <property type="term" value="F:ligand-gated sodium channel activity"/>
    <property type="evidence" value="ECO:0007669"/>
    <property type="project" value="TreeGrafter"/>
</dbReference>
<evidence type="ECO:0000256" key="6">
    <source>
        <dbReference type="ARBA" id="ARBA00022989"/>
    </source>
</evidence>
<evidence type="ECO:0000256" key="4">
    <source>
        <dbReference type="ARBA" id="ARBA00022461"/>
    </source>
</evidence>
<proteinExistence type="inferred from homology"/>
<keyword evidence="4 13" id="KW-0894">Sodium channel</keyword>
<dbReference type="PANTHER" id="PTHR11690:SF177">
    <property type="entry name" value="EGF-LIKE DOMAIN-CONTAINING PROTEIN"/>
    <property type="match status" value="1"/>
</dbReference>
<evidence type="ECO:0000256" key="2">
    <source>
        <dbReference type="ARBA" id="ARBA00007193"/>
    </source>
</evidence>
<keyword evidence="8 13" id="KW-0406">Ion transport</keyword>
<evidence type="ECO:0000256" key="11">
    <source>
        <dbReference type="ARBA" id="ARBA00023201"/>
    </source>
</evidence>
<evidence type="ECO:0000259" key="16">
    <source>
        <dbReference type="PROSITE" id="PS00022"/>
    </source>
</evidence>
<keyword evidence="6 14" id="KW-1133">Transmembrane helix</keyword>
<dbReference type="WBParaSite" id="SSTP_0000682800.1">
    <property type="protein sequence ID" value="SSTP_0000682800.1"/>
    <property type="gene ID" value="SSTP_0000682800"/>
</dbReference>